<organism evidence="5 6">
    <name type="scientific">Candidatus Scybalenecus merdavium</name>
    <dbReference type="NCBI Taxonomy" id="2840939"/>
    <lineage>
        <taxon>Bacteria</taxon>
        <taxon>Bacillati</taxon>
        <taxon>Bacillota</taxon>
        <taxon>Clostridia</taxon>
        <taxon>Eubacteriales</taxon>
        <taxon>Oscillospiraceae</taxon>
        <taxon>Oscillospiraceae incertae sedis</taxon>
        <taxon>Candidatus Scybalenecus</taxon>
    </lineage>
</organism>
<dbReference type="AlphaFoldDB" id="A0A9D1MVY7"/>
<dbReference type="Gene3D" id="3.30.70.60">
    <property type="match status" value="1"/>
</dbReference>
<dbReference type="InterPro" id="IPR000529">
    <property type="entry name" value="Ribosomal_bS6"/>
</dbReference>
<accession>A0A9D1MVY7</accession>
<evidence type="ECO:0000256" key="2">
    <source>
        <dbReference type="ARBA" id="ARBA00035104"/>
    </source>
</evidence>
<dbReference type="PANTHER" id="PTHR21011">
    <property type="entry name" value="MITOCHONDRIAL 28S RIBOSOMAL PROTEIN S6"/>
    <property type="match status" value="1"/>
</dbReference>
<dbReference type="EMBL" id="DVNM01000042">
    <property type="protein sequence ID" value="HIU69730.1"/>
    <property type="molecule type" value="Genomic_DNA"/>
</dbReference>
<dbReference type="GO" id="GO:0005840">
    <property type="term" value="C:ribosome"/>
    <property type="evidence" value="ECO:0007669"/>
    <property type="project" value="UniProtKB-KW"/>
</dbReference>
<reference evidence="5" key="1">
    <citation type="submission" date="2020-10" db="EMBL/GenBank/DDBJ databases">
        <authorList>
            <person name="Gilroy R."/>
        </authorList>
    </citation>
    <scope>NUCLEOTIDE SEQUENCE</scope>
    <source>
        <strain evidence="5">CHK176-6737</strain>
    </source>
</reference>
<comment type="function">
    <text evidence="2 4">Binds together with bS18 to 16S ribosomal RNA.</text>
</comment>
<proteinExistence type="inferred from homology"/>
<dbReference type="GO" id="GO:1990904">
    <property type="term" value="C:ribonucleoprotein complex"/>
    <property type="evidence" value="ECO:0007669"/>
    <property type="project" value="UniProtKB-KW"/>
</dbReference>
<evidence type="ECO:0000313" key="5">
    <source>
        <dbReference type="EMBL" id="HIU69730.1"/>
    </source>
</evidence>
<dbReference type="Pfam" id="PF01250">
    <property type="entry name" value="Ribosomal_S6"/>
    <property type="match status" value="1"/>
</dbReference>
<dbReference type="GO" id="GO:0006412">
    <property type="term" value="P:translation"/>
    <property type="evidence" value="ECO:0007669"/>
    <property type="project" value="UniProtKB-UniRule"/>
</dbReference>
<dbReference type="Proteomes" id="UP000824125">
    <property type="component" value="Unassembled WGS sequence"/>
</dbReference>
<dbReference type="InterPro" id="IPR020814">
    <property type="entry name" value="Ribosomal_S6_plastid/chlpt"/>
</dbReference>
<gene>
    <name evidence="4 5" type="primary">rpsF</name>
    <name evidence="5" type="ORF">IAD23_07230</name>
</gene>
<comment type="similarity">
    <text evidence="1 4">Belongs to the bacterial ribosomal protein bS6 family.</text>
</comment>
<keyword evidence="4" id="KW-0687">Ribonucleoprotein</keyword>
<keyword evidence="4 5" id="KW-0689">Ribosomal protein</keyword>
<evidence type="ECO:0000256" key="4">
    <source>
        <dbReference type="HAMAP-Rule" id="MF_00360"/>
    </source>
</evidence>
<dbReference type="HAMAP" id="MF_00360">
    <property type="entry name" value="Ribosomal_bS6"/>
    <property type="match status" value="1"/>
</dbReference>
<dbReference type="CDD" id="cd00473">
    <property type="entry name" value="bS6"/>
    <property type="match status" value="1"/>
</dbReference>
<dbReference type="PANTHER" id="PTHR21011:SF1">
    <property type="entry name" value="SMALL RIBOSOMAL SUBUNIT PROTEIN BS6M"/>
    <property type="match status" value="1"/>
</dbReference>
<keyword evidence="4" id="KW-0699">rRNA-binding</keyword>
<evidence type="ECO:0000256" key="3">
    <source>
        <dbReference type="ARBA" id="ARBA00035294"/>
    </source>
</evidence>
<comment type="caution">
    <text evidence="5">The sequence shown here is derived from an EMBL/GenBank/DDBJ whole genome shotgun (WGS) entry which is preliminary data.</text>
</comment>
<dbReference type="GO" id="GO:0070181">
    <property type="term" value="F:small ribosomal subunit rRNA binding"/>
    <property type="evidence" value="ECO:0007669"/>
    <property type="project" value="TreeGrafter"/>
</dbReference>
<name>A0A9D1MVY7_9FIRM</name>
<dbReference type="NCBIfam" id="TIGR00166">
    <property type="entry name" value="S6"/>
    <property type="match status" value="1"/>
</dbReference>
<reference evidence="5" key="2">
    <citation type="journal article" date="2021" name="PeerJ">
        <title>Extensive microbial diversity within the chicken gut microbiome revealed by metagenomics and culture.</title>
        <authorList>
            <person name="Gilroy R."/>
            <person name="Ravi A."/>
            <person name="Getino M."/>
            <person name="Pursley I."/>
            <person name="Horton D.L."/>
            <person name="Alikhan N.F."/>
            <person name="Baker D."/>
            <person name="Gharbi K."/>
            <person name="Hall N."/>
            <person name="Watson M."/>
            <person name="Adriaenssens E.M."/>
            <person name="Foster-Nyarko E."/>
            <person name="Jarju S."/>
            <person name="Secka A."/>
            <person name="Antonio M."/>
            <person name="Oren A."/>
            <person name="Chaudhuri R.R."/>
            <person name="La Ragione R."/>
            <person name="Hildebrand F."/>
            <person name="Pallen M.J."/>
        </authorList>
    </citation>
    <scope>NUCLEOTIDE SEQUENCE</scope>
    <source>
        <strain evidence="5">CHK176-6737</strain>
    </source>
</reference>
<evidence type="ECO:0000256" key="1">
    <source>
        <dbReference type="ARBA" id="ARBA00009512"/>
    </source>
</evidence>
<dbReference type="InterPro" id="IPR014717">
    <property type="entry name" value="Transl_elong_EF1B/ribsomal_bS6"/>
</dbReference>
<keyword evidence="4" id="KW-0694">RNA-binding</keyword>
<evidence type="ECO:0000313" key="6">
    <source>
        <dbReference type="Proteomes" id="UP000824125"/>
    </source>
</evidence>
<dbReference type="SUPFAM" id="SSF54995">
    <property type="entry name" value="Ribosomal protein S6"/>
    <property type="match status" value="1"/>
</dbReference>
<dbReference type="InterPro" id="IPR035980">
    <property type="entry name" value="Ribosomal_bS6_sf"/>
</dbReference>
<dbReference type="GO" id="GO:0003735">
    <property type="term" value="F:structural constituent of ribosome"/>
    <property type="evidence" value="ECO:0007669"/>
    <property type="project" value="InterPro"/>
</dbReference>
<sequence length="115" mass="12763">MDGDPCSGQPGPKVQKEVLTVAVRNYELVLVFSLSKGDEAVEALKTKFSDLISKNGTLGEVSDWGKRKLAYPINYETDGYYYIVQFSAEENFPAELDRVINITDGVLRSLIVAKK</sequence>
<protein>
    <recommendedName>
        <fullName evidence="3 4">Small ribosomal subunit protein bS6</fullName>
    </recommendedName>
</protein>
<dbReference type="GO" id="GO:0005737">
    <property type="term" value="C:cytoplasm"/>
    <property type="evidence" value="ECO:0007669"/>
    <property type="project" value="UniProtKB-ARBA"/>
</dbReference>